<evidence type="ECO:0000313" key="4">
    <source>
        <dbReference type="EMBL" id="QUP61565.1"/>
    </source>
</evidence>
<evidence type="ECO:0000259" key="3">
    <source>
        <dbReference type="SMART" id="SM00903"/>
    </source>
</evidence>
<reference evidence="5" key="1">
    <citation type="submission" date="2019-12" db="EMBL/GenBank/DDBJ databases">
        <title>Whole-genome sequence of tobacco pathogen Ralstonia pseudosolanacearum strain RS, originating from Yunnan province of China.</title>
        <authorList>
            <person name="Lu C.-H."/>
        </authorList>
    </citation>
    <scope>NUCLEOTIDE SEQUENCE [LARGE SCALE GENOMIC DNA]</scope>
    <source>
        <strain evidence="5">RS</strain>
        <plasmid evidence="5">pRS</plasmid>
    </source>
</reference>
<dbReference type="Proteomes" id="UP000680989">
    <property type="component" value="Plasmid pRS"/>
</dbReference>
<geneLocation type="plasmid" evidence="4 5">
    <name>pRS</name>
</geneLocation>
<keyword evidence="5" id="KW-1185">Reference proteome</keyword>
<organism evidence="4 5">
    <name type="scientific">Ralstonia nicotianae</name>
    <dbReference type="NCBI Taxonomy" id="3037696"/>
    <lineage>
        <taxon>Bacteria</taxon>
        <taxon>Pseudomonadati</taxon>
        <taxon>Pseudomonadota</taxon>
        <taxon>Betaproteobacteria</taxon>
        <taxon>Burkholderiales</taxon>
        <taxon>Burkholderiaceae</taxon>
        <taxon>Ralstonia</taxon>
        <taxon>Ralstonia solanacearum species complex</taxon>
    </lineage>
</organism>
<dbReference type="InterPro" id="IPR012349">
    <property type="entry name" value="Split_barrel_FMN-bd"/>
</dbReference>
<dbReference type="InterPro" id="IPR002563">
    <property type="entry name" value="Flavin_Rdtase-like_dom"/>
</dbReference>
<dbReference type="Gene3D" id="2.30.110.10">
    <property type="entry name" value="Electron Transport, Fmn-binding Protein, Chain A"/>
    <property type="match status" value="1"/>
</dbReference>
<keyword evidence="2" id="KW-0560">Oxidoreductase</keyword>
<evidence type="ECO:0000313" key="5">
    <source>
        <dbReference type="Proteomes" id="UP000680989"/>
    </source>
</evidence>
<proteinExistence type="inferred from homology"/>
<dbReference type="EMBL" id="CP046675">
    <property type="protein sequence ID" value="QUP61565.1"/>
    <property type="molecule type" value="Genomic_DNA"/>
</dbReference>
<dbReference type="PANTHER" id="PTHR30466:SF11">
    <property type="entry name" value="FLAVIN-DEPENDENT MONOOXYGENASE, REDUCTASE SUBUNIT HSAB"/>
    <property type="match status" value="1"/>
</dbReference>
<dbReference type="RefSeq" id="WP_019719283.1">
    <property type="nucleotide sequence ID" value="NZ_CP046675.1"/>
</dbReference>
<feature type="domain" description="Flavin reductase like" evidence="3">
    <location>
        <begin position="24"/>
        <end position="169"/>
    </location>
</feature>
<keyword evidence="4" id="KW-0614">Plasmid</keyword>
<dbReference type="SUPFAM" id="SSF50475">
    <property type="entry name" value="FMN-binding split barrel"/>
    <property type="match status" value="1"/>
</dbReference>
<sequence>MCSQSVTPTVTAPGVEEQRLRRSLGAFPTGVCLVTTVGPLGKREGMTINSFASLSLDPPLILWSVRTSARSAASFLAAPHFIVSVLSMEQKDLALHFARPAIDKFEAYASMFEAGLGGCPRLKACVATFECRLHASHEEGDHSVLIGKIERFTSTEDPPLFFHAGQMGSIQELAGHTAR</sequence>
<protein>
    <submittedName>
        <fullName evidence="4">Flavin reductase</fullName>
    </submittedName>
</protein>
<dbReference type="InterPro" id="IPR050268">
    <property type="entry name" value="NADH-dep_flavin_reductase"/>
</dbReference>
<evidence type="ECO:0000256" key="1">
    <source>
        <dbReference type="ARBA" id="ARBA00008898"/>
    </source>
</evidence>
<dbReference type="Pfam" id="PF01613">
    <property type="entry name" value="Flavin_Reduct"/>
    <property type="match status" value="1"/>
</dbReference>
<accession>A0ABX8A225</accession>
<dbReference type="SMART" id="SM00903">
    <property type="entry name" value="Flavin_Reduct"/>
    <property type="match status" value="1"/>
</dbReference>
<name>A0ABX8A225_9RALS</name>
<gene>
    <name evidence="4" type="ORF">GO999_24235</name>
</gene>
<dbReference type="PANTHER" id="PTHR30466">
    <property type="entry name" value="FLAVIN REDUCTASE"/>
    <property type="match status" value="1"/>
</dbReference>
<comment type="similarity">
    <text evidence="1">Belongs to the non-flavoprotein flavin reductase family.</text>
</comment>
<evidence type="ECO:0000256" key="2">
    <source>
        <dbReference type="ARBA" id="ARBA00023002"/>
    </source>
</evidence>